<organism evidence="1 2">
    <name type="scientific">Meloidogyne enterolobii</name>
    <name type="common">Root-knot nematode worm</name>
    <name type="synonym">Meloidogyne mayaguensis</name>
    <dbReference type="NCBI Taxonomy" id="390850"/>
    <lineage>
        <taxon>Eukaryota</taxon>
        <taxon>Metazoa</taxon>
        <taxon>Ecdysozoa</taxon>
        <taxon>Nematoda</taxon>
        <taxon>Chromadorea</taxon>
        <taxon>Rhabditida</taxon>
        <taxon>Tylenchina</taxon>
        <taxon>Tylenchomorpha</taxon>
        <taxon>Tylenchoidea</taxon>
        <taxon>Meloidogynidae</taxon>
        <taxon>Meloidogyninae</taxon>
        <taxon>Meloidogyne</taxon>
    </lineage>
</organism>
<proteinExistence type="predicted"/>
<protein>
    <submittedName>
        <fullName evidence="1">Uncharacterized protein</fullName>
    </submittedName>
</protein>
<sequence length="516" mass="59053">MPSNLRRKRTQQREYYNRKRCRNMVDGSFESENLVDGSVNEGSLVVGNSSFLDDGCLSRDSLIVDQCSSSVDDGRLNRDSLVVGRGSDMFVDDCLGENCIEIDNLLVENTLEKSVVERDTSIESDISKIDIMSNFSSSVSRCITPVSEVSLLPKRGRPLKKTSCGGRKKVVENSEVLHSDIVTNFEHLESLDIPYGPLLRSDIRIFAQNINPVRDYIKGLWSNPNSWLEENYIYYYLNYLTTRTNKRIVVLDPAFSFVDYQYGDRDPLIPIENCFNYSVDYDILLMPICFPGHFGLIIYDRYNRNDIKCLFVDSLPAVDRLFNVRYPGFDIRRIDLIKQGISELTPGIDADNIQIQTLPRTQFSEQTDGVNCGFFVCLYCELYLFNNSNMLIPDLNINYERKRIIWNLSNLALANEIEYIGPSLIHSANTPNGNCFNFNLEFPGEIQENCVVNNLPVINIEPDPPSQNLRRSARIKSMQKDNVSELNINNITLNNLKEITPHCHWSHKLYPCADML</sequence>
<reference evidence="1" key="1">
    <citation type="submission" date="2023-11" db="EMBL/GenBank/DDBJ databases">
        <authorList>
            <person name="Poullet M."/>
        </authorList>
    </citation>
    <scope>NUCLEOTIDE SEQUENCE</scope>
    <source>
        <strain evidence="1">E1834</strain>
    </source>
</reference>
<dbReference type="Proteomes" id="UP001497535">
    <property type="component" value="Unassembled WGS sequence"/>
</dbReference>
<keyword evidence="2" id="KW-1185">Reference proteome</keyword>
<name>A0ACB0YBC3_MELEN</name>
<comment type="caution">
    <text evidence="1">The sequence shown here is derived from an EMBL/GenBank/DDBJ whole genome shotgun (WGS) entry which is preliminary data.</text>
</comment>
<gene>
    <name evidence="1" type="ORF">MENTE1834_LOCUS9987</name>
</gene>
<dbReference type="EMBL" id="CAVMJV010000009">
    <property type="protein sequence ID" value="CAK5039617.1"/>
    <property type="molecule type" value="Genomic_DNA"/>
</dbReference>
<evidence type="ECO:0000313" key="1">
    <source>
        <dbReference type="EMBL" id="CAK5039617.1"/>
    </source>
</evidence>
<evidence type="ECO:0000313" key="2">
    <source>
        <dbReference type="Proteomes" id="UP001497535"/>
    </source>
</evidence>
<accession>A0ACB0YBC3</accession>